<dbReference type="PROSITE" id="PS50038">
    <property type="entry name" value="FZ"/>
    <property type="match status" value="1"/>
</dbReference>
<feature type="domain" description="MAM" evidence="16">
    <location>
        <begin position="1421"/>
        <end position="1578"/>
    </location>
</feature>
<evidence type="ECO:0000256" key="13">
    <source>
        <dbReference type="PROSITE-ProRule" id="PRU00196"/>
    </source>
</evidence>
<dbReference type="GO" id="GO:0004252">
    <property type="term" value="F:serine-type endopeptidase activity"/>
    <property type="evidence" value="ECO:0007669"/>
    <property type="project" value="InterPro"/>
</dbReference>
<name>A0A8W8NTB1_MAGGI</name>
<feature type="disulfide bond" evidence="13">
    <location>
        <begin position="452"/>
        <end position="462"/>
    </location>
</feature>
<evidence type="ECO:0000259" key="17">
    <source>
        <dbReference type="PROSITE" id="PS50240"/>
    </source>
</evidence>
<feature type="disulfide bond" evidence="12">
    <location>
        <begin position="1968"/>
        <end position="1980"/>
    </location>
</feature>
<dbReference type="Gene3D" id="4.10.400.10">
    <property type="entry name" value="Low-density Lipoprotein Receptor"/>
    <property type="match status" value="4"/>
</dbReference>
<evidence type="ECO:0000259" key="16">
    <source>
        <dbReference type="PROSITE" id="PS50060"/>
    </source>
</evidence>
<dbReference type="GO" id="GO:0005886">
    <property type="term" value="C:plasma membrane"/>
    <property type="evidence" value="ECO:0007669"/>
    <property type="project" value="UniProtKB-SubCell"/>
</dbReference>
<dbReference type="PROSITE" id="PS01209">
    <property type="entry name" value="LDLRA_1"/>
    <property type="match status" value="2"/>
</dbReference>
<feature type="domain" description="SRCR" evidence="18">
    <location>
        <begin position="2000"/>
        <end position="2099"/>
    </location>
</feature>
<evidence type="ECO:0000256" key="10">
    <source>
        <dbReference type="ARBA" id="ARBA00023157"/>
    </source>
</evidence>
<feature type="disulfide bond" evidence="12">
    <location>
        <begin position="1987"/>
        <end position="2002"/>
    </location>
</feature>
<dbReference type="CDD" id="cd00112">
    <property type="entry name" value="LDLa"/>
    <property type="match status" value="5"/>
</dbReference>
<organism evidence="19 20">
    <name type="scientific">Magallana gigas</name>
    <name type="common">Pacific oyster</name>
    <name type="synonym">Crassostrea gigas</name>
    <dbReference type="NCBI Taxonomy" id="29159"/>
    <lineage>
        <taxon>Eukaryota</taxon>
        <taxon>Metazoa</taxon>
        <taxon>Spiralia</taxon>
        <taxon>Lophotrochozoa</taxon>
        <taxon>Mollusca</taxon>
        <taxon>Bivalvia</taxon>
        <taxon>Autobranchia</taxon>
        <taxon>Pteriomorphia</taxon>
        <taxon>Ostreida</taxon>
        <taxon>Ostreoidea</taxon>
        <taxon>Ostreidae</taxon>
        <taxon>Magallana</taxon>
    </lineage>
</organism>
<evidence type="ECO:0000256" key="11">
    <source>
        <dbReference type="ARBA" id="ARBA00023180"/>
    </source>
</evidence>
<dbReference type="SMART" id="SM00202">
    <property type="entry name" value="SR"/>
    <property type="match status" value="3"/>
</dbReference>
<feature type="domain" description="MAM" evidence="16">
    <location>
        <begin position="898"/>
        <end position="1060"/>
    </location>
</feature>
<dbReference type="SUPFAM" id="SSF49899">
    <property type="entry name" value="Concanavalin A-like lectins/glucanases"/>
    <property type="match status" value="7"/>
</dbReference>
<dbReference type="InterPro" id="IPR051560">
    <property type="entry name" value="MAM_domain-containing"/>
</dbReference>
<dbReference type="InterPro" id="IPR036772">
    <property type="entry name" value="SRCR-like_dom_sf"/>
</dbReference>
<feature type="compositionally biased region" description="Polar residues" evidence="14">
    <location>
        <begin position="2359"/>
        <end position="2378"/>
    </location>
</feature>
<dbReference type="FunFam" id="3.10.250.10:FF:000011">
    <property type="entry name" value="Scavenger receptor class A member 5"/>
    <property type="match status" value="1"/>
</dbReference>
<comment type="subcellular location">
    <subcellularLocation>
        <location evidence="1">Cell membrane</location>
        <topology evidence="1">Single-pass type II membrane protein</topology>
    </subcellularLocation>
    <subcellularLocation>
        <location evidence="2">Secreted</location>
    </subcellularLocation>
</comment>
<dbReference type="InterPro" id="IPR001190">
    <property type="entry name" value="SRCR"/>
</dbReference>
<sequence length="2504" mass="276112">MNNDCYAGEDEEGCDFNITCDFNNGLCGYKSTWTLVDEFMGLNSTEGNYSDQFLVSGSNGTTLNRTLVSPSVLAPGYSCLSLDVAKFHLHPYSASFLNVSAYQSYNRYSLVVNDFGLLNSSWKHYELTVQTYYYPYNLSLQISATTFQAYIAVDNVKIVPGYCQSDGYSSTTPSPNPWWSTTHYPWGNSTSSPCPWWATTQYPWGNSTSNPWWTSTPLPWWTSNPSWSSSTTSIPFTDDGCYLISDYTCQLSYNTTMLPNVFGHTDLNTIQYQLMGLNQLMYQSYYVPSACVTPIMQLSCEMMYPKCENGTTEQICRNSCMAVSDLYSNECSQYLLGYNVSDFINYYCSFLPKESCRKVAFNISEDIIPTPTYSPPSSTSGPMIGGVRFRAGSGTRNSGVVELQYNGVWLPICNRYFYDYNADILCKELGFGGGNKGTSVNGTYSQSYTLSCYYNQLGLDGCSVYVENYCYTYSNISCFDSTPTCSFDGVGEHCGYDLGSWGFESSSVVLRYGGHSNVTSSEFTSPRKGSVRFLFKMTNQITSTFKVHVLTEASSQVTDFSGYIPNVWLSRCMDLPSEQSMRLAFEGRLFASDALYLDNVTVANQPCEGFPDMPCTFEDPSACPFSINCPQKPSSFSWKLSKSMVTYSRPGTGGSKTNVKLVGGTSPNNGRVEVFYNGVWGTVCDDSWDYRDAGVICVMLGYPRENAFAYSSAYFGAGTGQIWLDDLACTGTETDIADCPYINWGSHNCGHGEDAGVACSGTREITVDKVPATITDRLYPTEVIMVANGSRGVAGQEATFILPLNTSSGDILRVLLMVTQGSCDSHSVLQIKQSDAQSSSVLWTSQRNDSGSWHWLCMPLLDNMDGQLEFKAIHGMSFTNDIAIDTIYVSKEKCPHAATCSFEVENDCGYVLESSSSQFQWTWGRMEGNTTVKDPTRGLSGHYMYTQSCHNSQLAREGATSSLVSRQFLISSSMHLTFYYLLSGADSGVLSMSLKSDSNSATSRVFSRSGDRGFNWYKACVDIPSSENNVSLVVTASQGQSCNQTFAVDNIVMDEGACPYPLVDEMCDFENPDMCRYQSNCTIGSKFQWARGSGETPSRDTGPYHDGSGNPLGHYMFVEASDGLPGHMTYLWFPPLETSQNSSLQFKYHMYGDQIGKLSVLAVDSTGSLSELWSKTGSQWQYWHKACINIPEHSQFVPYFVAEKGNGHRSDIALDDIVLLDSECSEEASLSCEFEDEFLCGYMNSSLTPWTWVHYSDTSYQSAVPNKTGHYMKSSSGDPAILMSPSFTLDGSKSCVQFSFFSDNGASNASMLIQLWEESEQATMRTVWNRTRDSDGYWQNGQFQLHIPAGNFRLAFLGESIEDGFLAVDNITLIQGECPKLACPDGFFSCSEQCILNAYVCDKIPHCANEEDETLHCVRSISCDFEDSYHCGYINDTSNSTPLQWLQSMVVGYTLVTDHTHQSTNTSTQGYFLAFQTTYGSPGGILNAPRENTTSQSCLKFFTFGNRDLSVLIRRNGNLSQVSVPAINSSTVWRPVQIPIQAGVLQVQFYWPYVYTTSSNPKYAGIDDVTLMNGTCPPIECPASMFTCGTTSCLPVEYRCNRRIDCENGEDELGCPFNITCDFESNNWCGYSDFTRFGRRQGNFFHLPYADHTTQTLEGHYMYFSSEFGETANITSPTEYLQDGCLSFHYNMEGGPSAQLTVYVNTDGKSELRFIKDGVGVRRDEWVQGQIPITGGRIYVEFAAYGTEYFSKPGVVALDDVRYVEGESCPEKACLSSEFACNDTGTCIPGYLTRDGLADCDDSSDEHAGNVSVSLVRLVGGVDPSYGRLEIMDASGIYKSVCEYGWRHERESQVVCRELGYSQAVRTYNRSEYGLTSQRLYHGLQYFCGGSESSLALCSRTTRYSCVYGSKYSNEAQVSIACSNTECMYGERPCQLGDSNTTCLADQYWCDGNVDCPGAQDEENCGQCKEDEFECQNHECVPLSGRCDSISQCTDGSDEFRCVRPSTDTAGEVKVWKDGGWRTLCYNLITSQTAEYLCSVTGRGPIISYSQGRYLFGGYQALPTTDTSSLIPHHELQPVYACSALSLQCGSIECGVPSLMPQTQNMVIFGREAQNGEYPWQISLWYSGRHICGGSIIDPQWVLTAAHCVDFGSAYSFSVRMGNVDKNQFNVDGQVISVSQMYEHPDYTSSSSPYYVDMALLRLARPIYYNNRTRPICLATQRAGLQNCYVTGWGHSHFEGSTAISPDILLETNVQVINNTLCQKMWAPGLTVVQDTVVCVDNREPFSPVCNGDSGGPLVCQDENGRWKLLGVTSRGSRGCVLTDYRPALYQGVPNALGWITRITGLSFGSSVTPNPYTGTYPSTTPASPSVNTTYTRNASVPTTPVPTASPAQPEATPQTTAEPVVNTEPTAEPEATPQTSAEPVVNTEPTAEPEATPQTSAEPVVNTEPTAEPEATPQTSAEPVVNTEPTAEPEATSETTELIPKSTVQTIAETTPANITAPR</sequence>
<feature type="domain" description="SRCR" evidence="18">
    <location>
        <begin position="659"/>
        <end position="760"/>
    </location>
</feature>
<dbReference type="GO" id="GO:0005576">
    <property type="term" value="C:extracellular region"/>
    <property type="evidence" value="ECO:0007669"/>
    <property type="project" value="UniProtKB-SubCell"/>
</dbReference>
<dbReference type="InterPro" id="IPR036055">
    <property type="entry name" value="LDL_receptor-like_sf"/>
</dbReference>
<evidence type="ECO:0000256" key="7">
    <source>
        <dbReference type="ARBA" id="ARBA00022825"/>
    </source>
</evidence>
<evidence type="ECO:0000256" key="12">
    <source>
        <dbReference type="PROSITE-ProRule" id="PRU00124"/>
    </source>
</evidence>
<dbReference type="PROSITE" id="PS50060">
    <property type="entry name" value="MAM_2"/>
    <property type="match status" value="6"/>
</dbReference>
<dbReference type="FunFam" id="2.40.10.10:FF:000146">
    <property type="entry name" value="Serine protease 53"/>
    <property type="match status" value="1"/>
</dbReference>
<dbReference type="PROSITE" id="PS00134">
    <property type="entry name" value="TRYPSIN_HIS"/>
    <property type="match status" value="1"/>
</dbReference>
<proteinExistence type="predicted"/>
<dbReference type="Gene3D" id="1.10.2000.10">
    <property type="entry name" value="Frizzled cysteine-rich domain"/>
    <property type="match status" value="1"/>
</dbReference>
<evidence type="ECO:0000259" key="18">
    <source>
        <dbReference type="PROSITE" id="PS50287"/>
    </source>
</evidence>
<dbReference type="SUPFAM" id="SSF50494">
    <property type="entry name" value="Trypsin-like serine proteases"/>
    <property type="match status" value="1"/>
</dbReference>
<evidence type="ECO:0000256" key="5">
    <source>
        <dbReference type="ARBA" id="ARBA00022729"/>
    </source>
</evidence>
<dbReference type="InterPro" id="IPR002172">
    <property type="entry name" value="LDrepeatLR_classA_rpt"/>
</dbReference>
<feature type="region of interest" description="Disordered" evidence="14">
    <location>
        <begin position="2359"/>
        <end position="2486"/>
    </location>
</feature>
<dbReference type="PRINTS" id="PR00258">
    <property type="entry name" value="SPERACTRCPTR"/>
</dbReference>
<feature type="domain" description="SRCR" evidence="18">
    <location>
        <begin position="387"/>
        <end position="486"/>
    </location>
</feature>
<dbReference type="PROSITE" id="PS50068">
    <property type="entry name" value="LDLRA_2"/>
    <property type="match status" value="5"/>
</dbReference>
<evidence type="ECO:0000256" key="2">
    <source>
        <dbReference type="ARBA" id="ARBA00004613"/>
    </source>
</evidence>
<keyword evidence="4" id="KW-0645">Protease</keyword>
<dbReference type="Proteomes" id="UP000005408">
    <property type="component" value="Unassembled WGS sequence"/>
</dbReference>
<dbReference type="InterPro" id="IPR013320">
    <property type="entry name" value="ConA-like_dom_sf"/>
</dbReference>
<dbReference type="Pfam" id="PF00530">
    <property type="entry name" value="SRCR"/>
    <property type="match status" value="3"/>
</dbReference>
<dbReference type="PRINTS" id="PR00261">
    <property type="entry name" value="LDLRECEPTOR"/>
</dbReference>
<dbReference type="PROSITE" id="PS00420">
    <property type="entry name" value="SRCR_1"/>
    <property type="match status" value="1"/>
</dbReference>
<feature type="disulfide bond" evidence="12">
    <location>
        <begin position="1600"/>
        <end position="1615"/>
    </location>
</feature>
<dbReference type="CDD" id="cd06263">
    <property type="entry name" value="MAM"/>
    <property type="match status" value="4"/>
</dbReference>
<keyword evidence="8" id="KW-0812">Transmembrane</keyword>
<dbReference type="InterPro" id="IPR009003">
    <property type="entry name" value="Peptidase_S1_PA"/>
</dbReference>
<evidence type="ECO:0000256" key="1">
    <source>
        <dbReference type="ARBA" id="ARBA00004401"/>
    </source>
</evidence>
<dbReference type="PANTHER" id="PTHR23282">
    <property type="entry name" value="APICAL ENDOSOMAL GLYCOPROTEIN PRECURSOR"/>
    <property type="match status" value="1"/>
</dbReference>
<dbReference type="Gene3D" id="3.10.250.10">
    <property type="entry name" value="SRCR-like domain"/>
    <property type="match status" value="3"/>
</dbReference>
<dbReference type="Pfam" id="PF00629">
    <property type="entry name" value="MAM"/>
    <property type="match status" value="7"/>
</dbReference>
<evidence type="ECO:0000256" key="6">
    <source>
        <dbReference type="ARBA" id="ARBA00022801"/>
    </source>
</evidence>
<feature type="domain" description="MAM" evidence="16">
    <location>
        <begin position="18"/>
        <end position="165"/>
    </location>
</feature>
<dbReference type="SUPFAM" id="SSF56487">
    <property type="entry name" value="SRCR-like"/>
    <property type="match status" value="4"/>
</dbReference>
<feature type="compositionally biased region" description="Low complexity" evidence="14">
    <location>
        <begin position="2468"/>
        <end position="2482"/>
    </location>
</feature>
<feature type="domain" description="SRCR" evidence="18">
    <location>
        <begin position="1816"/>
        <end position="1923"/>
    </location>
</feature>
<keyword evidence="11" id="KW-0325">Glycoprotein</keyword>
<dbReference type="Gene3D" id="2.60.120.200">
    <property type="match status" value="7"/>
</dbReference>
<keyword evidence="6" id="KW-0378">Hydrolase</keyword>
<dbReference type="InterPro" id="IPR043504">
    <property type="entry name" value="Peptidase_S1_PA_chymotrypsin"/>
</dbReference>
<keyword evidence="10 13" id="KW-1015">Disulfide bond</keyword>
<dbReference type="CDD" id="cd07066">
    <property type="entry name" value="CRD_FZ"/>
    <property type="match status" value="1"/>
</dbReference>
<keyword evidence="9" id="KW-0865">Zymogen</keyword>
<dbReference type="InterPro" id="IPR036790">
    <property type="entry name" value="Frizzled_dom_sf"/>
</dbReference>
<feature type="disulfide bond" evidence="12">
    <location>
        <begin position="1581"/>
        <end position="1593"/>
    </location>
</feature>
<feature type="domain" description="Peptidase S1" evidence="17">
    <location>
        <begin position="2107"/>
        <end position="2345"/>
    </location>
</feature>
<protein>
    <submittedName>
        <fullName evidence="19">Uncharacterized protein</fullName>
    </submittedName>
</protein>
<accession>A0A8W8NTB1</accession>
<dbReference type="SUPFAM" id="SSF57424">
    <property type="entry name" value="LDL receptor-like module"/>
    <property type="match status" value="3"/>
</dbReference>
<comment type="caution">
    <text evidence="13">Lacks conserved residue(s) required for the propagation of feature annotation.</text>
</comment>
<dbReference type="Pfam" id="PF00089">
    <property type="entry name" value="Trypsin"/>
    <property type="match status" value="1"/>
</dbReference>
<dbReference type="SMART" id="SM00020">
    <property type="entry name" value="Tryp_SPc"/>
    <property type="match status" value="1"/>
</dbReference>
<dbReference type="SUPFAM" id="SSF63501">
    <property type="entry name" value="Frizzled cysteine-rich domain"/>
    <property type="match status" value="1"/>
</dbReference>
<dbReference type="Pfam" id="PF00057">
    <property type="entry name" value="Ldl_recept_a"/>
    <property type="match status" value="3"/>
</dbReference>
<feature type="domain" description="MAM" evidence="16">
    <location>
        <begin position="1619"/>
        <end position="1771"/>
    </location>
</feature>
<feature type="disulfide bond" evidence="13">
    <location>
        <begin position="729"/>
        <end position="739"/>
    </location>
</feature>
<dbReference type="InterPro" id="IPR001254">
    <property type="entry name" value="Trypsin_dom"/>
</dbReference>
<feature type="domain" description="FZ" evidence="15">
    <location>
        <begin position="228"/>
        <end position="359"/>
    </location>
</feature>
<dbReference type="Gene3D" id="2.40.10.10">
    <property type="entry name" value="Trypsin-like serine proteases"/>
    <property type="match status" value="1"/>
</dbReference>
<feature type="disulfide bond" evidence="13">
    <location>
        <begin position="1888"/>
        <end position="1898"/>
    </location>
</feature>
<dbReference type="InterPro" id="IPR018114">
    <property type="entry name" value="TRYPSIN_HIS"/>
</dbReference>
<evidence type="ECO:0000256" key="3">
    <source>
        <dbReference type="ARBA" id="ARBA00022525"/>
    </source>
</evidence>
<dbReference type="PROSITE" id="PS50240">
    <property type="entry name" value="TRYPSIN_DOM"/>
    <property type="match status" value="1"/>
</dbReference>
<dbReference type="CDD" id="cd00190">
    <property type="entry name" value="Tryp_SPc"/>
    <property type="match status" value="1"/>
</dbReference>
<feature type="disulfide bond" evidence="13">
    <location>
        <begin position="1842"/>
        <end position="1906"/>
    </location>
</feature>
<dbReference type="InterPro" id="IPR020067">
    <property type="entry name" value="Frizzled_dom"/>
</dbReference>
<evidence type="ECO:0000256" key="9">
    <source>
        <dbReference type="ARBA" id="ARBA00023145"/>
    </source>
</evidence>
<dbReference type="InterPro" id="IPR000998">
    <property type="entry name" value="MAM_dom"/>
</dbReference>
<dbReference type="PANTHER" id="PTHR23282:SF101">
    <property type="entry name" value="MAM DOMAIN-CONTAINING PROTEIN"/>
    <property type="match status" value="1"/>
</dbReference>
<evidence type="ECO:0000313" key="20">
    <source>
        <dbReference type="Proteomes" id="UP000005408"/>
    </source>
</evidence>
<keyword evidence="5" id="KW-0732">Signal</keyword>
<evidence type="ECO:0000256" key="4">
    <source>
        <dbReference type="ARBA" id="ARBA00022670"/>
    </source>
</evidence>
<feature type="compositionally biased region" description="Low complexity" evidence="14">
    <location>
        <begin position="2379"/>
        <end position="2392"/>
    </location>
</feature>
<feature type="disulfide bond" evidence="12">
    <location>
        <begin position="1950"/>
        <end position="1965"/>
    </location>
</feature>
<dbReference type="EnsemblMetazoa" id="G6642.8">
    <property type="protein sequence ID" value="G6642.8:cds"/>
    <property type="gene ID" value="G6642"/>
</dbReference>
<evidence type="ECO:0000256" key="14">
    <source>
        <dbReference type="SAM" id="MobiDB-lite"/>
    </source>
</evidence>
<keyword evidence="3" id="KW-0964">Secreted</keyword>
<evidence type="ECO:0000313" key="19">
    <source>
        <dbReference type="EnsemblMetazoa" id="G6642.8:cds"/>
    </source>
</evidence>
<evidence type="ECO:0000256" key="8">
    <source>
        <dbReference type="ARBA" id="ARBA00022968"/>
    </source>
</evidence>
<evidence type="ECO:0000259" key="15">
    <source>
        <dbReference type="PROSITE" id="PS50038"/>
    </source>
</evidence>
<keyword evidence="7" id="KW-0720">Serine protease</keyword>
<feature type="disulfide bond" evidence="12">
    <location>
        <begin position="1588"/>
        <end position="1606"/>
    </location>
</feature>
<reference evidence="19" key="1">
    <citation type="submission" date="2022-08" db="UniProtKB">
        <authorList>
            <consortium name="EnsemblMetazoa"/>
        </authorList>
    </citation>
    <scope>IDENTIFICATION</scope>
    <source>
        <strain evidence="19">05x7-T-G4-1.051#20</strain>
    </source>
</reference>
<dbReference type="InterPro" id="IPR023415">
    <property type="entry name" value="LDLR_class-A_CS"/>
</dbReference>
<keyword evidence="20" id="KW-1185">Reference proteome</keyword>
<keyword evidence="8" id="KW-0735">Signal-anchor</keyword>
<dbReference type="GO" id="GO:0006508">
    <property type="term" value="P:proteolysis"/>
    <property type="evidence" value="ECO:0007669"/>
    <property type="project" value="UniProtKB-KW"/>
</dbReference>
<dbReference type="PROSITE" id="PS50287">
    <property type="entry name" value="SRCR_2"/>
    <property type="match status" value="4"/>
</dbReference>
<dbReference type="SMART" id="SM00192">
    <property type="entry name" value="LDLa"/>
    <property type="match status" value="5"/>
</dbReference>
<feature type="domain" description="MAM" evidence="16">
    <location>
        <begin position="1065"/>
        <end position="1226"/>
    </location>
</feature>
<dbReference type="SMART" id="SM00137">
    <property type="entry name" value="MAM"/>
    <property type="match status" value="5"/>
</dbReference>
<feature type="disulfide bond" evidence="12">
    <location>
        <begin position="1975"/>
        <end position="1993"/>
    </location>
</feature>
<feature type="domain" description="MAM" evidence="16">
    <location>
        <begin position="1230"/>
        <end position="1380"/>
    </location>
</feature>